<dbReference type="AlphaFoldDB" id="A0A1Y1ZPI9"/>
<evidence type="ECO:0000313" key="2">
    <source>
        <dbReference type="EMBL" id="ORY12148.1"/>
    </source>
</evidence>
<keyword evidence="3" id="KW-1185">Reference proteome</keyword>
<dbReference type="Proteomes" id="UP000193144">
    <property type="component" value="Unassembled WGS sequence"/>
</dbReference>
<feature type="region of interest" description="Disordered" evidence="1">
    <location>
        <begin position="461"/>
        <end position="487"/>
    </location>
</feature>
<name>A0A1Y1ZPI9_9PLEO</name>
<protein>
    <recommendedName>
        <fullName evidence="4">Mitochondrial carrier domain-containing protein</fullName>
    </recommendedName>
</protein>
<gene>
    <name evidence="2" type="ORF">BCR34DRAFT_624494</name>
</gene>
<accession>A0A1Y1ZPI9</accession>
<feature type="region of interest" description="Disordered" evidence="1">
    <location>
        <begin position="19"/>
        <end position="49"/>
    </location>
</feature>
<dbReference type="OrthoDB" id="5383784at2759"/>
<feature type="compositionally biased region" description="Basic and acidic residues" evidence="1">
    <location>
        <begin position="363"/>
        <end position="376"/>
    </location>
</feature>
<feature type="region of interest" description="Disordered" evidence="1">
    <location>
        <begin position="418"/>
        <end position="439"/>
    </location>
</feature>
<evidence type="ECO:0000256" key="1">
    <source>
        <dbReference type="SAM" id="MobiDB-lite"/>
    </source>
</evidence>
<sequence>MGRQAYLTRLALGRSAFETAPSTPENARLTSAPDVDNQRYDERGHPVNPLAREHGRRFREAQNDVLAAIGVVERRRSPSDDLPGAYEERLERLESEDSAGNMIALASTLAENLCSWWLGSLRDRIMTFRMGTRLSFTDIVASEFRTSGAGLIYAGFYPRLISTVSIQASVYAALVFQPVNRLLATTRASRPTRAFFQRHSEWINNAFRLAVEIAFYPFAYHSSLQRLGLIPARPLHPRLMSFIPFSSSSPIRPPVVPSSLTAASLIDFTRSILNSPLVFVCLNHFLERWIYATIYEVIETTVIRPDRPDLEVPDDGVKNRATQILGLRRRTPSPVRNVINKLLVTLGWGTPLPLVDVGPHELPATRRTEPEARRTTETAQGRLTNISRLEIPMAHGALRPVNSSVSNVTVAPTSIPELLSPVSPTASQGSQNDSDDPRIRITSREGIVEMEVRLPPHVLSTRTEVSGPNSPPLIQRGGHPASPSADQQDVPAYHRVTQLSTEPAQMIGSVFKTQIIGWATLPLRLVVLRLIASHYVANNQRPGYPTSGTLPYRGLTLLSGLRNLSVQSVGLLLSRLALCGALEVAIDLSLWGCQWVAVTQVGKRLFNWGTL</sequence>
<proteinExistence type="predicted"/>
<feature type="region of interest" description="Disordered" evidence="1">
    <location>
        <begin position="359"/>
        <end position="383"/>
    </location>
</feature>
<organism evidence="2 3">
    <name type="scientific">Clohesyomyces aquaticus</name>
    <dbReference type="NCBI Taxonomy" id="1231657"/>
    <lineage>
        <taxon>Eukaryota</taxon>
        <taxon>Fungi</taxon>
        <taxon>Dikarya</taxon>
        <taxon>Ascomycota</taxon>
        <taxon>Pezizomycotina</taxon>
        <taxon>Dothideomycetes</taxon>
        <taxon>Pleosporomycetidae</taxon>
        <taxon>Pleosporales</taxon>
        <taxon>Lindgomycetaceae</taxon>
        <taxon>Clohesyomyces</taxon>
    </lineage>
</organism>
<dbReference type="EMBL" id="MCFA01000054">
    <property type="protein sequence ID" value="ORY12148.1"/>
    <property type="molecule type" value="Genomic_DNA"/>
</dbReference>
<feature type="compositionally biased region" description="Polar residues" evidence="1">
    <location>
        <begin position="422"/>
        <end position="432"/>
    </location>
</feature>
<dbReference type="STRING" id="1231657.A0A1Y1ZPI9"/>
<evidence type="ECO:0008006" key="4">
    <source>
        <dbReference type="Google" id="ProtNLM"/>
    </source>
</evidence>
<reference evidence="2 3" key="1">
    <citation type="submission" date="2016-07" db="EMBL/GenBank/DDBJ databases">
        <title>Pervasive Adenine N6-methylation of Active Genes in Fungi.</title>
        <authorList>
            <consortium name="DOE Joint Genome Institute"/>
            <person name="Mondo S.J."/>
            <person name="Dannebaum R.O."/>
            <person name="Kuo R.C."/>
            <person name="Labutti K."/>
            <person name="Haridas S."/>
            <person name="Kuo A."/>
            <person name="Salamov A."/>
            <person name="Ahrendt S.R."/>
            <person name="Lipzen A."/>
            <person name="Sullivan W."/>
            <person name="Andreopoulos W.B."/>
            <person name="Clum A."/>
            <person name="Lindquist E."/>
            <person name="Daum C."/>
            <person name="Ramamoorthy G.K."/>
            <person name="Gryganskyi A."/>
            <person name="Culley D."/>
            <person name="Magnuson J.K."/>
            <person name="James T.Y."/>
            <person name="O'Malley M.A."/>
            <person name="Stajich J.E."/>
            <person name="Spatafora J.W."/>
            <person name="Visel A."/>
            <person name="Grigoriev I.V."/>
        </authorList>
    </citation>
    <scope>NUCLEOTIDE SEQUENCE [LARGE SCALE GENOMIC DNA]</scope>
    <source>
        <strain evidence="2 3">CBS 115471</strain>
    </source>
</reference>
<comment type="caution">
    <text evidence="2">The sequence shown here is derived from an EMBL/GenBank/DDBJ whole genome shotgun (WGS) entry which is preliminary data.</text>
</comment>
<evidence type="ECO:0000313" key="3">
    <source>
        <dbReference type="Proteomes" id="UP000193144"/>
    </source>
</evidence>
<feature type="compositionally biased region" description="Basic and acidic residues" evidence="1">
    <location>
        <begin position="36"/>
        <end position="45"/>
    </location>
</feature>
<feature type="compositionally biased region" description="Polar residues" evidence="1">
    <location>
        <begin position="20"/>
        <end position="29"/>
    </location>
</feature>